<proteinExistence type="predicted"/>
<dbReference type="Proteomes" id="UP001235939">
    <property type="component" value="Chromosome 10"/>
</dbReference>
<feature type="domain" description="Reverse transcriptase" evidence="8">
    <location>
        <begin position="1"/>
        <end position="186"/>
    </location>
</feature>
<evidence type="ECO:0000313" key="10">
    <source>
        <dbReference type="Proteomes" id="UP001235939"/>
    </source>
</evidence>
<dbReference type="Gene3D" id="3.10.20.370">
    <property type="match status" value="1"/>
</dbReference>
<gene>
    <name evidence="9" type="ORF">LAZ67_10000419</name>
</gene>
<dbReference type="SUPFAM" id="SSF53098">
    <property type="entry name" value="Ribonuclease H-like"/>
    <property type="match status" value="1"/>
</dbReference>
<dbReference type="InterPro" id="IPR000477">
    <property type="entry name" value="RT_dom"/>
</dbReference>
<reference evidence="9 10" key="1">
    <citation type="submission" date="2022-01" db="EMBL/GenBank/DDBJ databases">
        <title>A chromosomal length assembly of Cordylochernes scorpioides.</title>
        <authorList>
            <person name="Zeh D."/>
            <person name="Zeh J."/>
        </authorList>
    </citation>
    <scope>NUCLEOTIDE SEQUENCE [LARGE SCALE GENOMIC DNA]</scope>
    <source>
        <strain evidence="9">IN4F17</strain>
        <tissue evidence="9">Whole Body</tissue>
    </source>
</reference>
<dbReference type="Gene3D" id="3.10.10.10">
    <property type="entry name" value="HIV Type 1 Reverse Transcriptase, subunit A, domain 1"/>
    <property type="match status" value="1"/>
</dbReference>
<dbReference type="Gene3D" id="3.30.420.10">
    <property type="entry name" value="Ribonuclease H-like superfamily/Ribonuclease H"/>
    <property type="match status" value="1"/>
</dbReference>
<evidence type="ECO:0000313" key="9">
    <source>
        <dbReference type="EMBL" id="UYV72728.1"/>
    </source>
</evidence>
<dbReference type="PANTHER" id="PTHR37984">
    <property type="entry name" value="PROTEIN CBG26694"/>
    <property type="match status" value="1"/>
</dbReference>
<sequence>MRNAIEKELENLEAQGVITKIERSDWATPKNGHVRICGDFKITLNPALKIDQYPLPKIEDIFAILGRGINFSKIDLSQAYLQLELDENSKEMAVINTHKGLYRYNRLPFGIASAPAIWQRIIEQILSGIPGTLVYLDDILITGESEADHLRNLEAVLNRLNEYGLKANRDKCNFFQESLEYCGHVIDKMGLHKTNDKIRAVLDAPEPLNVTKLRAFLGLITYYHKFIRNAADVLSPLYALLKKGTKWHWSTECRKAFRKIKEIISSDQILISYDPKLPIRLSCDSSSYGLGAVLSQIDVDGNERPIYFISRTLSQAEKKYSQIDKKCLSIIWALKKFNNYLFGRKFELITDNKPLHHILNPKREISSNMSARLQRWALIFSSYNFTIECRKTGDHGNADGLSRLPLKQYEEMEEDAPSIRFGRNEIFLKSNGVHHLRSAPYFPATNGLAERFVQTLKRGLKNMRNEELNKSLANFLFTYRTVPHSSTREAPAVLFLKRMLKCKWNLLKPKLEVNPGFKKGYSPDFEEDEDILVRDFLGPNKWKEGKIIKRLGKCFYTVKLNDGRLWRRHVCQLRKSYIAPSPASEIFLPEQLINYPRNESRAEDGSVEIPVSPKKRKNKHVSVEKNKHVSVEKNKYVSVEKRKNKYVSVEKNKHVSVEKRKNKYVSVEKRNNKYVSVEKNKYVSVEKNKHVSVEKNKHVSVEKRKNKHVSVEKRKNKHVSVENNKHVSVEKRKNNHVSVEKNKHVSVEKRKNKHVSVEERKNKHVSVGKNKHVSVDIALRLALHALPHPDHPASRRATCAACGSSDGSLTHRYWSCRAVRPLLREVFASCEVPLDLQAWLFGVGLHPESMKLTSVAKATIYKYHLGLEVGNTSQHIDLSTLWERTLAVHRWRSLSRGGRHQ</sequence>
<evidence type="ECO:0000256" key="1">
    <source>
        <dbReference type="ARBA" id="ARBA00022679"/>
    </source>
</evidence>
<dbReference type="PROSITE" id="PS50878">
    <property type="entry name" value="RT_POL"/>
    <property type="match status" value="1"/>
</dbReference>
<protein>
    <submittedName>
        <fullName evidence="9">K02A2.6-like</fullName>
    </submittedName>
</protein>
<dbReference type="EMBL" id="CP092872">
    <property type="protein sequence ID" value="UYV72728.1"/>
    <property type="molecule type" value="Genomic_DNA"/>
</dbReference>
<dbReference type="Pfam" id="PF00078">
    <property type="entry name" value="RVT_1"/>
    <property type="match status" value="1"/>
</dbReference>
<name>A0ABY6KVK9_9ARAC</name>
<dbReference type="PANTHER" id="PTHR37984:SF14">
    <property type="entry name" value="RIBONUCLEASE H"/>
    <property type="match status" value="1"/>
</dbReference>
<keyword evidence="3" id="KW-0540">Nuclease</keyword>
<evidence type="ECO:0000256" key="5">
    <source>
        <dbReference type="ARBA" id="ARBA00022801"/>
    </source>
</evidence>
<keyword evidence="1" id="KW-0808">Transferase</keyword>
<keyword evidence="2" id="KW-0548">Nucleotidyltransferase</keyword>
<organism evidence="9 10">
    <name type="scientific">Cordylochernes scorpioides</name>
    <dbReference type="NCBI Taxonomy" id="51811"/>
    <lineage>
        <taxon>Eukaryota</taxon>
        <taxon>Metazoa</taxon>
        <taxon>Ecdysozoa</taxon>
        <taxon>Arthropoda</taxon>
        <taxon>Chelicerata</taxon>
        <taxon>Arachnida</taxon>
        <taxon>Pseudoscorpiones</taxon>
        <taxon>Cheliferoidea</taxon>
        <taxon>Chernetidae</taxon>
        <taxon>Cordylochernes</taxon>
    </lineage>
</organism>
<dbReference type="InterPro" id="IPR043128">
    <property type="entry name" value="Rev_trsase/Diguanyl_cyclase"/>
</dbReference>
<evidence type="ECO:0000256" key="4">
    <source>
        <dbReference type="ARBA" id="ARBA00022759"/>
    </source>
</evidence>
<evidence type="ECO:0000256" key="3">
    <source>
        <dbReference type="ARBA" id="ARBA00022722"/>
    </source>
</evidence>
<evidence type="ECO:0000256" key="6">
    <source>
        <dbReference type="ARBA" id="ARBA00022918"/>
    </source>
</evidence>
<keyword evidence="10" id="KW-1185">Reference proteome</keyword>
<dbReference type="InterPro" id="IPR043502">
    <property type="entry name" value="DNA/RNA_pol_sf"/>
</dbReference>
<feature type="region of interest" description="Disordered" evidence="7">
    <location>
        <begin position="749"/>
        <end position="769"/>
    </location>
</feature>
<dbReference type="Gene3D" id="3.30.70.270">
    <property type="match status" value="2"/>
</dbReference>
<dbReference type="InterPro" id="IPR050951">
    <property type="entry name" value="Retrovirus_Pol_polyprotein"/>
</dbReference>
<evidence type="ECO:0000256" key="7">
    <source>
        <dbReference type="SAM" id="MobiDB-lite"/>
    </source>
</evidence>
<evidence type="ECO:0000259" key="8">
    <source>
        <dbReference type="PROSITE" id="PS50878"/>
    </source>
</evidence>
<dbReference type="SUPFAM" id="SSF56672">
    <property type="entry name" value="DNA/RNA polymerases"/>
    <property type="match status" value="1"/>
</dbReference>
<keyword evidence="5" id="KW-0378">Hydrolase</keyword>
<keyword evidence="6" id="KW-0695">RNA-directed DNA polymerase</keyword>
<accession>A0ABY6KVK9</accession>
<evidence type="ECO:0000256" key="2">
    <source>
        <dbReference type="ARBA" id="ARBA00022695"/>
    </source>
</evidence>
<dbReference type="CDD" id="cd01647">
    <property type="entry name" value="RT_LTR"/>
    <property type="match status" value="1"/>
</dbReference>
<dbReference type="InterPro" id="IPR041373">
    <property type="entry name" value="RT_RNaseH"/>
</dbReference>
<dbReference type="InterPro" id="IPR036397">
    <property type="entry name" value="RNaseH_sf"/>
</dbReference>
<dbReference type="Pfam" id="PF17917">
    <property type="entry name" value="RT_RNaseH"/>
    <property type="match status" value="1"/>
</dbReference>
<keyword evidence="4" id="KW-0255">Endonuclease</keyword>
<dbReference type="CDD" id="cd09274">
    <property type="entry name" value="RNase_HI_RT_Ty3"/>
    <property type="match status" value="1"/>
</dbReference>
<feature type="compositionally biased region" description="Basic and acidic residues" evidence="7">
    <location>
        <begin position="749"/>
        <end position="761"/>
    </location>
</feature>
<dbReference type="InterPro" id="IPR012337">
    <property type="entry name" value="RNaseH-like_sf"/>
</dbReference>